<keyword evidence="4" id="KW-0808">Transferase</keyword>
<dbReference type="Gene3D" id="3.90.550.10">
    <property type="entry name" value="Spore Coat Polysaccharide Biosynthesis Protein SpsA, Chain A"/>
    <property type="match status" value="1"/>
</dbReference>
<keyword evidence="7" id="KW-1133">Transmembrane helix</keyword>
<evidence type="ECO:0000256" key="1">
    <source>
        <dbReference type="ARBA" id="ARBA00004394"/>
    </source>
</evidence>
<evidence type="ECO:0000256" key="5">
    <source>
        <dbReference type="ARBA" id="ARBA00022692"/>
    </source>
</evidence>
<proteinExistence type="inferred from homology"/>
<sequence>MRKIWAGIENTTSGRQLKSPLRRTGRSFGLSKPIIEEARKQVNHFIDRAPLYPSDRYAGKGIVMTGGGMKYLPPALISLAILRKTGCVLPVELWVLPDEAVSMPRSIKRGLQTLQVEIKSLQDVYEAAQVAFRGYRCKVFSIIFSRFEEVLFLDSDNIPLEDPTLLFFTEEYKASGAIFWPDIWPETVAPDFYRILRLSPGTQVNGTHDSGQLLIRKQQCWRPLLLAAFFNLHSQLYYPLQVKKHGMGDKETFALAWLALGYPYHRVQWPVEIVTSGSPVRNWVEASGANAPADGKRATLEVVRMLADALPEDAVKRQFLVALSGETYISLVDSFARADQRAGVSLPTLQACVREQYRHARLSYARRGQPITAASCATDPDLASAVKSLGAQLAKPQRDVDSLKRNGSKPPRGKHTLPSWSEATCSIHLFGGGF</sequence>
<dbReference type="PANTHER" id="PTHR31646">
    <property type="entry name" value="ALPHA-1,2-MANNOSYLTRANSFERASE MNN2"/>
    <property type="match status" value="1"/>
</dbReference>
<comment type="subcellular location">
    <subcellularLocation>
        <location evidence="10">Endomembrane system</location>
        <topology evidence="10">Single-pass membrane protein</topology>
    </subcellularLocation>
    <subcellularLocation>
        <location evidence="1">Golgi apparatus membrane</location>
    </subcellularLocation>
    <subcellularLocation>
        <location evidence="2">Membrane</location>
        <topology evidence="2">Single-pass type II membrane protein</topology>
    </subcellularLocation>
</comment>
<comment type="similarity">
    <text evidence="3">Belongs to the MNN1/MNT family.</text>
</comment>
<evidence type="ECO:0000256" key="11">
    <source>
        <dbReference type="SAM" id="MobiDB-lite"/>
    </source>
</evidence>
<keyword evidence="5" id="KW-0812">Transmembrane</keyword>
<evidence type="ECO:0000313" key="13">
    <source>
        <dbReference type="Proteomes" id="UP001190700"/>
    </source>
</evidence>
<evidence type="ECO:0000313" key="12">
    <source>
        <dbReference type="EMBL" id="KAK3248342.1"/>
    </source>
</evidence>
<protein>
    <submittedName>
        <fullName evidence="12">Uncharacterized protein</fullName>
    </submittedName>
</protein>
<comment type="caution">
    <text evidence="12">The sequence shown here is derived from an EMBL/GenBank/DDBJ whole genome shotgun (WGS) entry which is preliminary data.</text>
</comment>
<dbReference type="AlphaFoldDB" id="A0AAE0C4N6"/>
<evidence type="ECO:0000256" key="3">
    <source>
        <dbReference type="ARBA" id="ARBA00009105"/>
    </source>
</evidence>
<evidence type="ECO:0000256" key="9">
    <source>
        <dbReference type="ARBA" id="ARBA00023136"/>
    </source>
</evidence>
<dbReference type="GO" id="GO:0000026">
    <property type="term" value="F:alpha-1,2-mannosyltransferase activity"/>
    <property type="evidence" value="ECO:0007669"/>
    <property type="project" value="TreeGrafter"/>
</dbReference>
<accession>A0AAE0C4N6</accession>
<evidence type="ECO:0000256" key="10">
    <source>
        <dbReference type="ARBA" id="ARBA00037847"/>
    </source>
</evidence>
<feature type="region of interest" description="Disordered" evidence="11">
    <location>
        <begin position="396"/>
        <end position="419"/>
    </location>
</feature>
<dbReference type="Pfam" id="PF11051">
    <property type="entry name" value="Mannosyl_trans3"/>
    <property type="match status" value="2"/>
</dbReference>
<dbReference type="GO" id="GO:0000139">
    <property type="term" value="C:Golgi membrane"/>
    <property type="evidence" value="ECO:0007669"/>
    <property type="project" value="UniProtKB-SubCell"/>
</dbReference>
<keyword evidence="9" id="KW-0472">Membrane</keyword>
<dbReference type="Proteomes" id="UP001190700">
    <property type="component" value="Unassembled WGS sequence"/>
</dbReference>
<dbReference type="GO" id="GO:0046354">
    <property type="term" value="P:mannan biosynthetic process"/>
    <property type="evidence" value="ECO:0007669"/>
    <property type="project" value="TreeGrafter"/>
</dbReference>
<gene>
    <name evidence="12" type="ORF">CYMTET_42188</name>
</gene>
<dbReference type="InterPro" id="IPR022751">
    <property type="entry name" value="Alpha_mannosyltransferase"/>
</dbReference>
<dbReference type="SUPFAM" id="SSF53448">
    <property type="entry name" value="Nucleotide-diphospho-sugar transferases"/>
    <property type="match status" value="1"/>
</dbReference>
<organism evidence="12 13">
    <name type="scientific">Cymbomonas tetramitiformis</name>
    <dbReference type="NCBI Taxonomy" id="36881"/>
    <lineage>
        <taxon>Eukaryota</taxon>
        <taxon>Viridiplantae</taxon>
        <taxon>Chlorophyta</taxon>
        <taxon>Pyramimonadophyceae</taxon>
        <taxon>Pyramimonadales</taxon>
        <taxon>Pyramimonadaceae</taxon>
        <taxon>Cymbomonas</taxon>
    </lineage>
</organism>
<evidence type="ECO:0000256" key="8">
    <source>
        <dbReference type="ARBA" id="ARBA00023034"/>
    </source>
</evidence>
<keyword evidence="13" id="KW-1185">Reference proteome</keyword>
<evidence type="ECO:0000256" key="2">
    <source>
        <dbReference type="ARBA" id="ARBA00004606"/>
    </source>
</evidence>
<evidence type="ECO:0000256" key="6">
    <source>
        <dbReference type="ARBA" id="ARBA00022968"/>
    </source>
</evidence>
<reference evidence="12 13" key="1">
    <citation type="journal article" date="2015" name="Genome Biol. Evol.">
        <title>Comparative Genomics of a Bacterivorous Green Alga Reveals Evolutionary Causalities and Consequences of Phago-Mixotrophic Mode of Nutrition.</title>
        <authorList>
            <person name="Burns J.A."/>
            <person name="Paasch A."/>
            <person name="Narechania A."/>
            <person name="Kim E."/>
        </authorList>
    </citation>
    <scope>NUCLEOTIDE SEQUENCE [LARGE SCALE GENOMIC DNA]</scope>
    <source>
        <strain evidence="12 13">PLY_AMNH</strain>
    </source>
</reference>
<name>A0AAE0C4N6_9CHLO</name>
<keyword evidence="6" id="KW-0735">Signal-anchor</keyword>
<dbReference type="PANTHER" id="PTHR31646:SF1">
    <property type="entry name" value="ALPHA-1,2-MANNOSYLTRANSFERASE MNN2"/>
    <property type="match status" value="1"/>
</dbReference>
<keyword evidence="8" id="KW-0333">Golgi apparatus</keyword>
<evidence type="ECO:0000256" key="7">
    <source>
        <dbReference type="ARBA" id="ARBA00022989"/>
    </source>
</evidence>
<dbReference type="EMBL" id="LGRX02028200">
    <property type="protein sequence ID" value="KAK3248342.1"/>
    <property type="molecule type" value="Genomic_DNA"/>
</dbReference>
<dbReference type="InterPro" id="IPR029044">
    <property type="entry name" value="Nucleotide-diphossugar_trans"/>
</dbReference>
<evidence type="ECO:0000256" key="4">
    <source>
        <dbReference type="ARBA" id="ARBA00022679"/>
    </source>
</evidence>